<evidence type="ECO:0000313" key="10">
    <source>
        <dbReference type="Proteomes" id="UP001153714"/>
    </source>
</evidence>
<proteinExistence type="predicted"/>
<dbReference type="Gene3D" id="3.30.450.20">
    <property type="entry name" value="PAS domain"/>
    <property type="match status" value="2"/>
</dbReference>
<evidence type="ECO:0000256" key="3">
    <source>
        <dbReference type="ARBA" id="ARBA00022737"/>
    </source>
</evidence>
<keyword evidence="2" id="KW-0597">Phosphoprotein</keyword>
<dbReference type="EMBL" id="OU893332">
    <property type="protein sequence ID" value="CAH0745987.1"/>
    <property type="molecule type" value="Genomic_DNA"/>
</dbReference>
<dbReference type="GO" id="GO:0005634">
    <property type="term" value="C:nucleus"/>
    <property type="evidence" value="ECO:0007669"/>
    <property type="project" value="UniProtKB-SubCell"/>
</dbReference>
<dbReference type="GO" id="GO:0032922">
    <property type="term" value="P:circadian regulation of gene expression"/>
    <property type="evidence" value="ECO:0007669"/>
    <property type="project" value="TreeGrafter"/>
</dbReference>
<accession>A0A9P0FYE7</accession>
<dbReference type="SUPFAM" id="SSF55785">
    <property type="entry name" value="PYP-like sensor domain (PAS domain)"/>
    <property type="match status" value="2"/>
</dbReference>
<reference evidence="9" key="2">
    <citation type="submission" date="2022-10" db="EMBL/GenBank/DDBJ databases">
        <authorList>
            <consortium name="ENA_rothamsted_submissions"/>
            <consortium name="culmorum"/>
            <person name="King R."/>
        </authorList>
    </citation>
    <scope>NUCLEOTIDE SEQUENCE</scope>
</reference>
<feature type="compositionally biased region" description="Polar residues" evidence="7">
    <location>
        <begin position="823"/>
        <end position="840"/>
    </location>
</feature>
<organism evidence="9 10">
    <name type="scientific">Diatraea saccharalis</name>
    <name type="common">sugarcane borer</name>
    <dbReference type="NCBI Taxonomy" id="40085"/>
    <lineage>
        <taxon>Eukaryota</taxon>
        <taxon>Metazoa</taxon>
        <taxon>Ecdysozoa</taxon>
        <taxon>Arthropoda</taxon>
        <taxon>Hexapoda</taxon>
        <taxon>Insecta</taxon>
        <taxon>Pterygota</taxon>
        <taxon>Neoptera</taxon>
        <taxon>Endopterygota</taxon>
        <taxon>Lepidoptera</taxon>
        <taxon>Glossata</taxon>
        <taxon>Ditrysia</taxon>
        <taxon>Pyraloidea</taxon>
        <taxon>Crambidae</taxon>
        <taxon>Crambinae</taxon>
        <taxon>Diatraea</taxon>
    </lineage>
</organism>
<dbReference type="InterPro" id="IPR022728">
    <property type="entry name" value="Period_circadian-like_C"/>
</dbReference>
<keyword evidence="5" id="KW-0539">Nucleus</keyword>
<feature type="compositionally biased region" description="Low complexity" evidence="7">
    <location>
        <begin position="19"/>
        <end position="57"/>
    </location>
</feature>
<sequence>MDNLDDSDNNAKISDSGYSISCSNSQSRSRCSKSTHSGSNSSGSSGYGGQPSTSGSGKPPPAKRSKEKDCKKKKSVLIEAPEPQTENESITEIQSNLEEPKAEAIEVDTTAVLEVSQADDGLDITDIVPLDSVDSKEEVVSCFMPIGNSSAKSNGFSCVISMHDGVVMYTTPSLTATLGFPKDMWIGRSFIDFIHIKDRNTFASQITKGLAVPTSVNSSQEKVHSRSGSMSTMVCRIRRYRGLTSGFGVKERKVTYMLFLLKLTFKKVSDEIGDVIYLVVQATALFSAFKEPKELIVNAKPFIMQHSPDGKLEYIDPESVQYLGYLPQEIIGKDVLQLYHQNDLAYLTQVYETIIQKGGITKSNPYRMMTQNGDYIKLETEWTSFINPWSRKLEFVIGKHHILEGPTNPDVFQTPEAEKMPKVTEEEKKKQEGMRNNMIKIMNEVLTKPAKLAKQQMSKRCQEIASLMEILMEEPKADAELRVKINDQDKNYFERDSMLGGISPHHDCNDSKSSTETPPSYNQLNYNDTLQRYFESRQPLSFEDYNNLSEEYKLSLKNPKLHNSSPNCLSPLTQNFGELGDLTSSCESVPVVGDISSASLSDHQQTRLTEMLLNKHNADMEKELLRVHRETRSSKGEREKIITDNRQKKKEHLARCNGTFQQPIAVEPAKNKSTTPQLHGVKRTSKLMEVDNVAHKHHCPTSRQPHRRPTITTNTAEAQVSATVTTSMAASNWYKNQVSSTNTFLLGVGIPQQIPIIDPAIPQPMVAIPGIPVQCLMYGQAVYGAPIIYSALGPQISYPVQQPMMSQSMQQTTPIYSHINNPQPGTLGTKTTPKQQTTEGVSVPAPSGNTKSSAANAKATDEVVDRTDGESSYSSLYSSFFKTESGSAEESYPKKCNNKAKPEATTACQKTSPCESTTYVYDSNNPQKTPPRRKLKPAWMEQVCVTSELIYKYQIMTKSMDEVLQSDKQKISELAQLYLDLQLEGVAARLTLEEAVTSSSSSGEETQISAQNKAHAIFILLILESRGVQVVDKTVYLISRQLPALCR</sequence>
<evidence type="ECO:0000256" key="6">
    <source>
        <dbReference type="ARBA" id="ARBA00040849"/>
    </source>
</evidence>
<gene>
    <name evidence="9" type="ORF">DIATSA_LOCUS152</name>
</gene>
<evidence type="ECO:0000259" key="8">
    <source>
        <dbReference type="PROSITE" id="PS50112"/>
    </source>
</evidence>
<keyword evidence="3" id="KW-0677">Repeat</keyword>
<dbReference type="InterPro" id="IPR035965">
    <property type="entry name" value="PAS-like_dom_sf"/>
</dbReference>
<keyword evidence="10" id="KW-1185">Reference proteome</keyword>
<feature type="compositionally biased region" description="Basic and acidic residues" evidence="7">
    <location>
        <begin position="859"/>
        <end position="869"/>
    </location>
</feature>
<dbReference type="InterPro" id="IPR000014">
    <property type="entry name" value="PAS"/>
</dbReference>
<feature type="domain" description="PAS" evidence="8">
    <location>
        <begin position="288"/>
        <end position="358"/>
    </location>
</feature>
<protein>
    <recommendedName>
        <fullName evidence="6">Period circadian protein</fullName>
    </recommendedName>
</protein>
<dbReference type="AlphaFoldDB" id="A0A9P0FYE7"/>
<evidence type="ECO:0000256" key="4">
    <source>
        <dbReference type="ARBA" id="ARBA00023108"/>
    </source>
</evidence>
<dbReference type="GO" id="GO:0000976">
    <property type="term" value="F:transcription cis-regulatory region binding"/>
    <property type="evidence" value="ECO:0007669"/>
    <property type="project" value="TreeGrafter"/>
</dbReference>
<dbReference type="PANTHER" id="PTHR11269">
    <property type="entry name" value="PERIOD CIRCADIAN PROTEIN"/>
    <property type="match status" value="1"/>
</dbReference>
<dbReference type="OrthoDB" id="7788983at2759"/>
<dbReference type="Pfam" id="PF00989">
    <property type="entry name" value="PAS"/>
    <property type="match status" value="1"/>
</dbReference>
<dbReference type="PANTHER" id="PTHR11269:SF16">
    <property type="entry name" value="PERIOD CIRCADIAN PROTEIN"/>
    <property type="match status" value="1"/>
</dbReference>
<evidence type="ECO:0000256" key="1">
    <source>
        <dbReference type="ARBA" id="ARBA00004123"/>
    </source>
</evidence>
<comment type="subcellular location">
    <subcellularLocation>
        <location evidence="1">Nucleus</location>
    </subcellularLocation>
</comment>
<dbReference type="GO" id="GO:0001222">
    <property type="term" value="F:transcription corepressor binding"/>
    <property type="evidence" value="ECO:0007669"/>
    <property type="project" value="TreeGrafter"/>
</dbReference>
<name>A0A9P0FYE7_9NEOP</name>
<dbReference type="GO" id="GO:0043153">
    <property type="term" value="P:entrainment of circadian clock by photoperiod"/>
    <property type="evidence" value="ECO:0007669"/>
    <property type="project" value="TreeGrafter"/>
</dbReference>
<dbReference type="CDD" id="cd00130">
    <property type="entry name" value="PAS"/>
    <property type="match status" value="2"/>
</dbReference>
<feature type="region of interest" description="Disordered" evidence="7">
    <location>
        <begin position="823"/>
        <end position="869"/>
    </location>
</feature>
<reference evidence="9" key="1">
    <citation type="submission" date="2021-12" db="EMBL/GenBank/DDBJ databases">
        <authorList>
            <person name="King R."/>
        </authorList>
    </citation>
    <scope>NUCLEOTIDE SEQUENCE</scope>
</reference>
<dbReference type="Pfam" id="PF14598">
    <property type="entry name" value="PAS_11"/>
    <property type="match status" value="1"/>
</dbReference>
<dbReference type="GO" id="GO:0005737">
    <property type="term" value="C:cytoplasm"/>
    <property type="evidence" value="ECO:0007669"/>
    <property type="project" value="TreeGrafter"/>
</dbReference>
<feature type="domain" description="PAS" evidence="8">
    <location>
        <begin position="164"/>
        <end position="213"/>
    </location>
</feature>
<dbReference type="InterPro" id="IPR050760">
    <property type="entry name" value="Period_circadian_regulator"/>
</dbReference>
<evidence type="ECO:0000256" key="2">
    <source>
        <dbReference type="ARBA" id="ARBA00022553"/>
    </source>
</evidence>
<dbReference type="SMART" id="SM00091">
    <property type="entry name" value="PAS"/>
    <property type="match status" value="2"/>
</dbReference>
<dbReference type="GO" id="GO:0000122">
    <property type="term" value="P:negative regulation of transcription by RNA polymerase II"/>
    <property type="evidence" value="ECO:0007669"/>
    <property type="project" value="TreeGrafter"/>
</dbReference>
<feature type="region of interest" description="Disordered" evidence="7">
    <location>
        <begin position="1"/>
        <end position="91"/>
    </location>
</feature>
<dbReference type="Pfam" id="PF12114">
    <property type="entry name" value="Period_C"/>
    <property type="match status" value="1"/>
</dbReference>
<dbReference type="Proteomes" id="UP001153714">
    <property type="component" value="Chromosome 1"/>
</dbReference>
<dbReference type="InterPro" id="IPR013767">
    <property type="entry name" value="PAS_fold"/>
</dbReference>
<keyword evidence="4" id="KW-0090">Biological rhythms</keyword>
<dbReference type="Gene3D" id="1.20.5.770">
    <property type="entry name" value="Single helix bin"/>
    <property type="match status" value="1"/>
</dbReference>
<evidence type="ECO:0000256" key="7">
    <source>
        <dbReference type="SAM" id="MobiDB-lite"/>
    </source>
</evidence>
<evidence type="ECO:0000256" key="5">
    <source>
        <dbReference type="ARBA" id="ARBA00023242"/>
    </source>
</evidence>
<evidence type="ECO:0000313" key="9">
    <source>
        <dbReference type="EMBL" id="CAH0745987.1"/>
    </source>
</evidence>
<dbReference type="PROSITE" id="PS50112">
    <property type="entry name" value="PAS"/>
    <property type="match status" value="2"/>
</dbReference>